<dbReference type="RefSeq" id="WP_248251492.1">
    <property type="nucleotide sequence ID" value="NZ_JAIWJX010000002.1"/>
</dbReference>
<dbReference type="Proteomes" id="UP001139011">
    <property type="component" value="Unassembled WGS sequence"/>
</dbReference>
<dbReference type="InterPro" id="IPR024496">
    <property type="entry name" value="Spore_germ_GerPE"/>
</dbReference>
<gene>
    <name evidence="1" type="ORF">LCY76_03570</name>
</gene>
<organism evidence="1 2">
    <name type="scientific">Fictibacillus marinisediminis</name>
    <dbReference type="NCBI Taxonomy" id="2878389"/>
    <lineage>
        <taxon>Bacteria</taxon>
        <taxon>Bacillati</taxon>
        <taxon>Bacillota</taxon>
        <taxon>Bacilli</taxon>
        <taxon>Bacillales</taxon>
        <taxon>Fictibacillaceae</taxon>
        <taxon>Fictibacillus</taxon>
    </lineage>
</organism>
<evidence type="ECO:0000313" key="2">
    <source>
        <dbReference type="Proteomes" id="UP001139011"/>
    </source>
</evidence>
<reference evidence="1" key="1">
    <citation type="submission" date="2021-09" db="EMBL/GenBank/DDBJ databases">
        <title>Genome analysis of Fictibacillus sp. KIGAM418 isolated from marine sediment.</title>
        <authorList>
            <person name="Seo M.-J."/>
            <person name="Cho E.-S."/>
            <person name="Hwang C.Y."/>
        </authorList>
    </citation>
    <scope>NUCLEOTIDE SEQUENCE</scope>
    <source>
        <strain evidence="1">KIGAM418</strain>
    </source>
</reference>
<dbReference type="Pfam" id="PF10970">
    <property type="entry name" value="GerPE"/>
    <property type="match status" value="1"/>
</dbReference>
<accession>A0A9X2BBR2</accession>
<dbReference type="AlphaFoldDB" id="A0A9X2BBR2"/>
<name>A0A9X2BBR2_9BACL</name>
<proteinExistence type="predicted"/>
<comment type="caution">
    <text evidence="1">The sequence shown here is derived from an EMBL/GenBank/DDBJ whole genome shotgun (WGS) entry which is preliminary data.</text>
</comment>
<sequence length="154" mass="17357">MIPRTSEVKHINIRSILFSSIVNIGDTDQFAAFSQALAIQKYEPTYDSALSGIINFPNYQAFTIPRPRVTPPKEVTMESYNDPAYIRVGVIDILGISAAAMLHVGGIQNIDLESRVKHIRDYRTNPDPKNLELVTLSPVSRYRQLQVEVREESP</sequence>
<evidence type="ECO:0000313" key="1">
    <source>
        <dbReference type="EMBL" id="MCK6255701.1"/>
    </source>
</evidence>
<keyword evidence="2" id="KW-1185">Reference proteome</keyword>
<protein>
    <submittedName>
        <fullName evidence="1">Spore germination protein GerPE</fullName>
    </submittedName>
</protein>
<dbReference type="EMBL" id="JAIWJX010000002">
    <property type="protein sequence ID" value="MCK6255701.1"/>
    <property type="molecule type" value="Genomic_DNA"/>
</dbReference>